<feature type="compositionally biased region" description="Basic residues" evidence="1">
    <location>
        <begin position="392"/>
        <end position="413"/>
    </location>
</feature>
<feature type="region of interest" description="Disordered" evidence="1">
    <location>
        <begin position="50"/>
        <end position="105"/>
    </location>
</feature>
<dbReference type="Pfam" id="PF15661">
    <property type="entry name" value="CF222"/>
    <property type="match status" value="1"/>
</dbReference>
<gene>
    <name evidence="3" type="primary">LOC102834790</name>
</gene>
<dbReference type="InterPro" id="IPR031362">
    <property type="entry name" value="BNIP5"/>
</dbReference>
<feature type="compositionally biased region" description="Basic and acidic residues" evidence="1">
    <location>
        <begin position="10"/>
        <end position="30"/>
    </location>
</feature>
<feature type="compositionally biased region" description="Basic residues" evidence="1">
    <location>
        <begin position="153"/>
        <end position="171"/>
    </location>
</feature>
<dbReference type="CTD" id="389384"/>
<keyword evidence="2" id="KW-1185">Reference proteome</keyword>
<feature type="region of interest" description="Disordered" evidence="1">
    <location>
        <begin position="369"/>
        <end position="490"/>
    </location>
</feature>
<dbReference type="GeneID" id="102834790"/>
<feature type="region of interest" description="Disordered" evidence="1">
    <location>
        <begin position="1"/>
        <end position="31"/>
    </location>
</feature>
<proteinExistence type="predicted"/>
<dbReference type="RefSeq" id="XP_006860632.1">
    <property type="nucleotide sequence ID" value="XM_006860570.1"/>
</dbReference>
<dbReference type="Proteomes" id="UP000504623">
    <property type="component" value="Unplaced"/>
</dbReference>
<feature type="compositionally biased region" description="Polar residues" evidence="1">
    <location>
        <begin position="61"/>
        <end position="74"/>
    </location>
</feature>
<feature type="compositionally biased region" description="Polar residues" evidence="1">
    <location>
        <begin position="377"/>
        <end position="391"/>
    </location>
</feature>
<feature type="region of interest" description="Disordered" evidence="1">
    <location>
        <begin position="244"/>
        <end position="349"/>
    </location>
</feature>
<dbReference type="OrthoDB" id="9836802at2759"/>
<organism evidence="2 3">
    <name type="scientific">Chrysochloris asiatica</name>
    <name type="common">Cape golden mole</name>
    <dbReference type="NCBI Taxonomy" id="185453"/>
    <lineage>
        <taxon>Eukaryota</taxon>
        <taxon>Metazoa</taxon>
        <taxon>Chordata</taxon>
        <taxon>Craniata</taxon>
        <taxon>Vertebrata</taxon>
        <taxon>Euteleostomi</taxon>
        <taxon>Mammalia</taxon>
        <taxon>Eutheria</taxon>
        <taxon>Afrotheria</taxon>
        <taxon>Chrysochloridae</taxon>
        <taxon>Chrysochlorinae</taxon>
        <taxon>Chrysochloris</taxon>
    </lineage>
</organism>
<dbReference type="PANTHER" id="PTHR22435">
    <property type="entry name" value="CHROMOSOME 6 OPEN READING FRAME 222"/>
    <property type="match status" value="1"/>
</dbReference>
<feature type="compositionally biased region" description="Basic and acidic residues" evidence="1">
    <location>
        <begin position="121"/>
        <end position="134"/>
    </location>
</feature>
<protein>
    <submittedName>
        <fullName evidence="3">Uncharacterized protein C6orf222 homolog</fullName>
    </submittedName>
</protein>
<reference evidence="3" key="1">
    <citation type="submission" date="2025-08" db="UniProtKB">
        <authorList>
            <consortium name="RefSeq"/>
        </authorList>
    </citation>
    <scope>IDENTIFICATION</scope>
    <source>
        <tissue evidence="3">Spleen</tissue>
    </source>
</reference>
<name>A0A9B0TAT5_CHRAS</name>
<accession>A0A9B0TAT5</accession>
<dbReference type="PANTHER" id="PTHR22435:SF0">
    <property type="entry name" value="PROTEIN BNIP5"/>
    <property type="match status" value="1"/>
</dbReference>
<feature type="compositionally biased region" description="Basic and acidic residues" evidence="1">
    <location>
        <begin position="172"/>
        <end position="182"/>
    </location>
</feature>
<dbReference type="AlphaFoldDB" id="A0A9B0TAT5"/>
<evidence type="ECO:0000256" key="1">
    <source>
        <dbReference type="SAM" id="MobiDB-lite"/>
    </source>
</evidence>
<evidence type="ECO:0000313" key="3">
    <source>
        <dbReference type="RefSeq" id="XP_006860632.1"/>
    </source>
</evidence>
<feature type="compositionally biased region" description="Basic residues" evidence="1">
    <location>
        <begin position="247"/>
        <end position="267"/>
    </location>
</feature>
<feature type="compositionally biased region" description="Low complexity" evidence="1">
    <location>
        <begin position="135"/>
        <end position="145"/>
    </location>
</feature>
<feature type="region of interest" description="Disordered" evidence="1">
    <location>
        <begin position="121"/>
        <end position="205"/>
    </location>
</feature>
<evidence type="ECO:0000313" key="2">
    <source>
        <dbReference type="Proteomes" id="UP000504623"/>
    </source>
</evidence>
<feature type="compositionally biased region" description="Polar residues" evidence="1">
    <location>
        <begin position="324"/>
        <end position="336"/>
    </location>
</feature>
<sequence>MKNLRGLRKNLSDRRAGSPDRSQDSRKDSESWDCQCVFLHTDSSQRVLRRTASDGARYSESPVQPLNVPSTMTVALTPEETDKFIPSEQMVSQDTKKEKAHRRPQSGWLKTLLNFFMRTNPEESKEKASKRPVEESLSPSVESPVTPGEPAIRKKSHDKRASCRKTSGHKKPVAEETKRTQDQEAAGQEAKLATSHPEEIDLSSAQKDEAIFQMIVEFLKKVGDEWEEKRLKTQKLDMVVQNPASVVRKKSSEKRSSFRKVFSHKKHSSEESRRAGAAAVSSLEARPSKKPSFLPLCGGGHRPSISSNTDLEEPQVPEALSTAVKDSSPTKLTPGTGNQGPEDELHLDQASEFGEFIQKIFALLEDAKESGAEKRLQTQQSEVAVENPTSATRRKPPEKRSTLRRAFSHKKHSSKEPKRAGPADASSLEVRPPKRPSFLPLCVGGHRPSTSDSLDLEDVNIRKPSSVEWGLGGSLESPTQTKNHNPEGDPQLEGACESKELIIQKLVVLLREVDGQLGKQIRRHPSFKRVFYKLSNSSLRKLAATLQSQGGHSPVPGRNLEERRYQFAADLVSMFAGNNSHTVRSLMGPRGPYSRHTYAQFPTFRTQLKCHLFTEAL</sequence>